<name>A0A176YQK0_9BRAD</name>
<comment type="caution">
    <text evidence="1">The sequence shown here is derived from an EMBL/GenBank/DDBJ whole genome shotgun (WGS) entry which is preliminary data.</text>
</comment>
<proteinExistence type="predicted"/>
<keyword evidence="2" id="KW-1185">Reference proteome</keyword>
<accession>A0A176YQK0</accession>
<dbReference type="STRING" id="1505087.AYJ54_13900"/>
<organism evidence="1 2">
    <name type="scientific">Bradyrhizobium centrolobii</name>
    <dbReference type="NCBI Taxonomy" id="1505087"/>
    <lineage>
        <taxon>Bacteria</taxon>
        <taxon>Pseudomonadati</taxon>
        <taxon>Pseudomonadota</taxon>
        <taxon>Alphaproteobacteria</taxon>
        <taxon>Hyphomicrobiales</taxon>
        <taxon>Nitrobacteraceae</taxon>
        <taxon>Bradyrhizobium</taxon>
    </lineage>
</organism>
<dbReference type="Proteomes" id="UP000076959">
    <property type="component" value="Unassembled WGS sequence"/>
</dbReference>
<evidence type="ECO:0000313" key="2">
    <source>
        <dbReference type="Proteomes" id="UP000076959"/>
    </source>
</evidence>
<sequence>MAEQEARTVPDARPRLPTRSQFVALLHGQLSGASALREIVTGLFRAMKCGFPTSAQRLE</sequence>
<reference evidence="1 2" key="1">
    <citation type="submission" date="2016-03" db="EMBL/GenBank/DDBJ databases">
        <title>Draft Genome Sequence of the Strain BR 10245 (Bradyrhizobium sp.) isolated from nodules of Centrolobium paraense.</title>
        <authorList>
            <person name="Simoes-Araujo J.L.Sr."/>
            <person name="Barauna A.C."/>
            <person name="Silva K."/>
            <person name="Zilli J.E."/>
        </authorList>
    </citation>
    <scope>NUCLEOTIDE SEQUENCE [LARGE SCALE GENOMIC DNA]</scope>
    <source>
        <strain evidence="1 2">BR 10245</strain>
    </source>
</reference>
<evidence type="ECO:0000313" key="1">
    <source>
        <dbReference type="EMBL" id="OAF08739.1"/>
    </source>
</evidence>
<protein>
    <submittedName>
        <fullName evidence="1">Uncharacterized protein</fullName>
    </submittedName>
</protein>
<dbReference type="AlphaFoldDB" id="A0A176YQK0"/>
<gene>
    <name evidence="1" type="ORF">AYJ54_13900</name>
</gene>
<dbReference type="EMBL" id="LUUB01000059">
    <property type="protein sequence ID" value="OAF08739.1"/>
    <property type="molecule type" value="Genomic_DNA"/>
</dbReference>